<name>A0AC35UHE2_9BILA</name>
<accession>A0AC35UHE2</accession>
<evidence type="ECO:0000313" key="1">
    <source>
        <dbReference type="Proteomes" id="UP000095286"/>
    </source>
</evidence>
<reference evidence="2" key="1">
    <citation type="submission" date="2016-11" db="UniProtKB">
        <authorList>
            <consortium name="WormBaseParasite"/>
        </authorList>
    </citation>
    <scope>IDENTIFICATION</scope>
    <source>
        <strain evidence="2">KR3021</strain>
    </source>
</reference>
<protein>
    <submittedName>
        <fullName evidence="2">Kunitz/Bovine pancreatic trypsin inhibitor domain protein</fullName>
    </submittedName>
</protein>
<dbReference type="Proteomes" id="UP000095286">
    <property type="component" value="Unplaced"/>
</dbReference>
<proteinExistence type="predicted"/>
<dbReference type="WBParaSite" id="RSKR_0001128600.1">
    <property type="protein sequence ID" value="RSKR_0001128600.1"/>
    <property type="gene ID" value="RSKR_0001128600"/>
</dbReference>
<organism evidence="1 2">
    <name type="scientific">Rhabditophanes sp. KR3021</name>
    <dbReference type="NCBI Taxonomy" id="114890"/>
    <lineage>
        <taxon>Eukaryota</taxon>
        <taxon>Metazoa</taxon>
        <taxon>Ecdysozoa</taxon>
        <taxon>Nematoda</taxon>
        <taxon>Chromadorea</taxon>
        <taxon>Rhabditida</taxon>
        <taxon>Tylenchina</taxon>
        <taxon>Panagrolaimomorpha</taxon>
        <taxon>Strongyloidoidea</taxon>
        <taxon>Alloionematidae</taxon>
        <taxon>Rhabditophanes</taxon>
    </lineage>
</organism>
<sequence>MAPYCGVFAILLFIVPAYTLECNPDSTKKVDSEDPNSYLYCNLEGLFTKKSCPEGKQFNTIKAECESILQNDDPFLLPQYQAPDDICSGGTPLTRLGAPVICSPSISSCPDSYSCSIYGSTGIAYCCKNTNYELEESRDIVCPGTQVTLFDKNALPKTCVLNQKNSCPRGFTCSLIGLKSSRCCGSSFGCSPNSAESGFETGLINHNKTSPALRYYYDRISGSCRIFKHTLIGGNFNSFRTLEQCEGFCLESQCINGGIPLRRSVANTYCSTLINQNINTCGESYSCSHSNLNGNSICCPTKEVVCSGIDEHMVSAGNPCFHKSLSILRYYFSPEQKTCLPFQYFGCNGNHHFVSKTECLRTCVASFEHVCNGMAPLFAPNHDIQECSEESECPDGYRCKNRTCCPELQYACQSLVSLGNSCDKQKAQKMYYFDEEKADCLSFLFNGCGGNANRFYTKSACLNACTKPVGECLNGMSPFRNDGMVQECTLNVAGSCPPSYSCVTSTLDVPICCQSNAKCPNQRKPYLIPNSDSFVSCSPEVASCPNNYECVLANKSGKSTGKLGGFHLCCSVIAGVGRGRPGEATGSNNKKIVSARSQCPAGAKSNGVVCRINVQNSCANGYTCIGLGLRGYCCDVKPACKKGLKEVFVGLNQVQLCGKGITGCPNGSACSFSTIANVHICCKTTSFFGNKALATHKCKGNKLPFYELGSREPKNCETNRNCPATYFCHKEDEEGLCCPIVNQCDAGGMAYIINGLPLGCNILANNCPKGYSCTGSDPKHSICCKQPLDLKSCGVGFKAYAMAGRPLVCAKGSSCPDEYSCTPSITDPTINICCTSEKVRENMPSCIQGEKYIDSFTKTHKECSRDFNTCAVGYDCDESSIPGKWICCSTNLFNKHYEGYCPKGQIPYVGLNVSPPSCHQTLTPCPSSGAFQCIYSQQQMDSFCCAPIETAIYMAPQRKTTPQVTSNVMTGCPINTLPLMDEATKLPKRCSVLDMCDTGFDCKQSSLDASIYQCCSPYDPVTEQTEHDTNKGYQQQVYHNNNNNGGFQNIFGGQFVSDNQANGNFMMPNRPDMQLVLRAGVSSGDVEELDASKGCAVGYSAIENKCHKSYFLGQRGCVYDEQCSLNTPFAFCNKGYCSCSPEKLIHNAKCVDVCPVGFFNIAGRCHDITTVMLMDSVETRSNGTLYGFCLETVVVEEQCYVKNSYCNEKSITCQCKPGFELDLNFENMADNGTCLEFSNTKYTSQQLNDFLKPQNEESLFYVMEMRNEGEEGSLSVETTTK</sequence>
<evidence type="ECO:0000313" key="2">
    <source>
        <dbReference type="WBParaSite" id="RSKR_0001128600.1"/>
    </source>
</evidence>